<organism evidence="14 17">
    <name type="scientific">Candidatus Phosphoribacter hodrii</name>
    <dbReference type="NCBI Taxonomy" id="2953743"/>
    <lineage>
        <taxon>Bacteria</taxon>
        <taxon>Bacillati</taxon>
        <taxon>Actinomycetota</taxon>
        <taxon>Actinomycetes</taxon>
        <taxon>Micrococcales</taxon>
        <taxon>Dermatophilaceae</taxon>
        <taxon>Candidatus Phosphoribacter</taxon>
    </lineage>
</organism>
<dbReference type="EMBL" id="JADIXZ010000005">
    <property type="protein sequence ID" value="MBK6301787.1"/>
    <property type="molecule type" value="Genomic_DNA"/>
</dbReference>
<dbReference type="Gene3D" id="3.40.50.300">
    <property type="entry name" value="P-loop containing nucleotide triphosphate hydrolases"/>
    <property type="match status" value="1"/>
</dbReference>
<dbReference type="HAMAP" id="MF_00306">
    <property type="entry name" value="SRP54"/>
    <property type="match status" value="1"/>
</dbReference>
<evidence type="ECO:0000256" key="1">
    <source>
        <dbReference type="ARBA" id="ARBA00005450"/>
    </source>
</evidence>
<dbReference type="SMART" id="SM00963">
    <property type="entry name" value="SRP54_N"/>
    <property type="match status" value="1"/>
</dbReference>
<comment type="subcellular location">
    <subcellularLocation>
        <location evidence="9">Cytoplasm</location>
    </subcellularLocation>
    <text evidence="9">The SRP-RNC complex is targeted to the cytoplasmic membrane.</text>
</comment>
<dbReference type="InterPro" id="IPR042101">
    <property type="entry name" value="SRP54_N_sf"/>
</dbReference>
<keyword evidence="2 9" id="KW-0547">Nucleotide-binding</keyword>
<evidence type="ECO:0000259" key="11">
    <source>
        <dbReference type="SMART" id="SM00382"/>
    </source>
</evidence>
<dbReference type="InterPro" id="IPR022941">
    <property type="entry name" value="SRP54"/>
</dbReference>
<evidence type="ECO:0000259" key="12">
    <source>
        <dbReference type="SMART" id="SM00962"/>
    </source>
</evidence>
<evidence type="ECO:0000313" key="14">
    <source>
        <dbReference type="EMBL" id="MBK6301787.1"/>
    </source>
</evidence>
<dbReference type="GO" id="GO:0005525">
    <property type="term" value="F:GTP binding"/>
    <property type="evidence" value="ECO:0007669"/>
    <property type="project" value="UniProtKB-UniRule"/>
</dbReference>
<feature type="compositionally biased region" description="Basic residues" evidence="10">
    <location>
        <begin position="464"/>
        <end position="477"/>
    </location>
</feature>
<dbReference type="Proteomes" id="UP000726105">
    <property type="component" value="Unassembled WGS sequence"/>
</dbReference>
<comment type="subunit">
    <text evidence="9">Part of the signal recognition particle protein translocation system, which is composed of SRP and FtsY.</text>
</comment>
<sequence>MFNNLSDRLTATFRNLRGKGRLTEHDINATLRDIRMALLDADVALPVVKAFVAAIRERALGAEVSQALNPGQQVVKIVNEELVTILGGQTRPLNLAKNPPTVIMLAGLQGSGKTTLAGKLGYWLKEQGHTPMLVAADLQRPNAVTQLEVVGQRAGVPVYAPERGNVAGHDAVGGAGEGTRSYGDPVKVADDGIQYAIARQHDVVIVDTAGRLAVDADLMAQAKDIRAAISPDEVLFVIDAMIGQAAVETAQAFQEGVGFTGVVLSKLDGDARGGAALSIAHVTGRPILFSSIGEGVKDFEVFHPDRMASRILDLGDVLTLIEQAERAFDKQHADEMARKFLAEEDFTFDDFLEQMAAIKRMGNFKSMLGMLPGMQQMRAQLDAFDEKEFDRVEAMVRSMTPFERSHPKTINGSRRQRIARGSGMQVSDVNQLLERFTQAQKMMKSLARGGGPGLPGMPGMPGMRKGKAAPPPRKKAKSGNPAKRAAEERALADRATTGRQEAAGRAFGMPPGAGGASGAPGAADLDPSKLPPGFEKFLGR</sequence>
<feature type="domain" description="AAA+ ATPase" evidence="11">
    <location>
        <begin position="99"/>
        <end position="293"/>
    </location>
</feature>
<dbReference type="PANTHER" id="PTHR11564:SF5">
    <property type="entry name" value="SIGNAL RECOGNITION PARTICLE SUBUNIT SRP54"/>
    <property type="match status" value="1"/>
</dbReference>
<feature type="region of interest" description="Disordered" evidence="10">
    <location>
        <begin position="446"/>
        <end position="540"/>
    </location>
</feature>
<comment type="catalytic activity">
    <reaction evidence="8 9">
        <text>GTP + H2O = GDP + phosphate + H(+)</text>
        <dbReference type="Rhea" id="RHEA:19669"/>
        <dbReference type="ChEBI" id="CHEBI:15377"/>
        <dbReference type="ChEBI" id="CHEBI:15378"/>
        <dbReference type="ChEBI" id="CHEBI:37565"/>
        <dbReference type="ChEBI" id="CHEBI:43474"/>
        <dbReference type="ChEBI" id="CHEBI:58189"/>
        <dbReference type="EC" id="3.6.5.4"/>
    </reaction>
</comment>
<evidence type="ECO:0000313" key="18">
    <source>
        <dbReference type="Proteomes" id="UP000726105"/>
    </source>
</evidence>
<keyword evidence="3 9" id="KW-0378">Hydrolase</keyword>
<dbReference type="SMART" id="SM00962">
    <property type="entry name" value="SRP54"/>
    <property type="match status" value="1"/>
</dbReference>
<evidence type="ECO:0000313" key="16">
    <source>
        <dbReference type="EMBL" id="MBL0004369.1"/>
    </source>
</evidence>
<accession>A0A935CEH1</accession>
<evidence type="ECO:0000256" key="4">
    <source>
        <dbReference type="ARBA" id="ARBA00022884"/>
    </source>
</evidence>
<dbReference type="Proteomes" id="UP000718281">
    <property type="component" value="Unassembled WGS sequence"/>
</dbReference>
<name>A0A935CEH1_9MICO</name>
<feature type="domain" description="Signal recognition particle SRP54 helical bundle" evidence="13">
    <location>
        <begin position="1"/>
        <end position="86"/>
    </location>
</feature>
<keyword evidence="7 9" id="KW-0687">Ribonucleoprotein</keyword>
<evidence type="ECO:0000256" key="5">
    <source>
        <dbReference type="ARBA" id="ARBA00023134"/>
    </source>
</evidence>
<gene>
    <name evidence="9 14" type="primary">ffh</name>
    <name evidence="14" type="ORF">IPF40_12335</name>
    <name evidence="15" type="ORF">IPI13_13105</name>
    <name evidence="16" type="ORF">IPP00_10430</name>
</gene>
<evidence type="ECO:0000256" key="10">
    <source>
        <dbReference type="SAM" id="MobiDB-lite"/>
    </source>
</evidence>
<reference evidence="17 18" key="1">
    <citation type="submission" date="2020-10" db="EMBL/GenBank/DDBJ databases">
        <title>Connecting structure to function with the recovery of over 1000 high-quality activated sludge metagenome-assembled genomes encoding full-length rRNA genes using long-read sequencing.</title>
        <authorList>
            <person name="Singleton C.M."/>
            <person name="Petriglieri F."/>
            <person name="Kristensen J.M."/>
            <person name="Kirkegaard R.H."/>
            <person name="Michaelsen T.Y."/>
            <person name="Andersen M.H."/>
            <person name="Karst S.M."/>
            <person name="Dueholm M.S."/>
            <person name="Nielsen P.H."/>
            <person name="Albertsen M."/>
        </authorList>
    </citation>
    <scope>NUCLEOTIDE SEQUENCE [LARGE SCALE GENOMIC DNA]</scope>
    <source>
        <strain evidence="14">AalE_18-Q3-R2-46_BAT3C.188</strain>
        <strain evidence="15">Ega_18-Q3-R5-49_MAXAC.001</strain>
        <strain evidence="16">Ribe_18-Q3-R11-54_MAXAC.001</strain>
    </source>
</reference>
<dbReference type="CDD" id="cd18539">
    <property type="entry name" value="SRP_G"/>
    <property type="match status" value="1"/>
</dbReference>
<dbReference type="Pfam" id="PF02881">
    <property type="entry name" value="SRP54_N"/>
    <property type="match status" value="1"/>
</dbReference>
<feature type="region of interest" description="Disordered" evidence="10">
    <location>
        <begin position="403"/>
        <end position="423"/>
    </location>
</feature>
<dbReference type="Gene3D" id="1.20.120.140">
    <property type="entry name" value="Signal recognition particle SRP54, nucleotide-binding domain"/>
    <property type="match status" value="1"/>
</dbReference>
<evidence type="ECO:0000256" key="9">
    <source>
        <dbReference type="HAMAP-Rule" id="MF_00306"/>
    </source>
</evidence>
<keyword evidence="9" id="KW-0963">Cytoplasm</keyword>
<dbReference type="SUPFAM" id="SSF52540">
    <property type="entry name" value="P-loop containing nucleoside triphosphate hydrolases"/>
    <property type="match status" value="1"/>
</dbReference>
<feature type="binding site" evidence="9">
    <location>
        <begin position="207"/>
        <end position="211"/>
    </location>
    <ligand>
        <name>GTP</name>
        <dbReference type="ChEBI" id="CHEBI:37565"/>
    </ligand>
</feature>
<dbReference type="GO" id="GO:0048500">
    <property type="term" value="C:signal recognition particle"/>
    <property type="evidence" value="ECO:0007669"/>
    <property type="project" value="UniProtKB-UniRule"/>
</dbReference>
<dbReference type="GO" id="GO:0008312">
    <property type="term" value="F:7S RNA binding"/>
    <property type="evidence" value="ECO:0007669"/>
    <property type="project" value="InterPro"/>
</dbReference>
<dbReference type="Gene3D" id="1.10.260.30">
    <property type="entry name" value="Signal recognition particle, SRP54 subunit, M-domain"/>
    <property type="match status" value="1"/>
</dbReference>
<comment type="similarity">
    <text evidence="1 9">Belongs to the GTP-binding SRP family. SRP54 subfamily.</text>
</comment>
<dbReference type="EC" id="3.6.5.4" evidence="9"/>
<evidence type="ECO:0000256" key="3">
    <source>
        <dbReference type="ARBA" id="ARBA00022801"/>
    </source>
</evidence>
<dbReference type="Pfam" id="PF00448">
    <property type="entry name" value="SRP54"/>
    <property type="match status" value="1"/>
</dbReference>
<comment type="domain">
    <text evidence="9">Composed of three domains: the N-terminal N domain, which is responsible for interactions with the ribosome, the central G domain, which binds GTP, and the C-terminal M domain, which binds the RNA and the signal sequence of the RNC.</text>
</comment>
<dbReference type="InterPro" id="IPR000897">
    <property type="entry name" value="SRP54_GTPase_dom"/>
</dbReference>
<keyword evidence="6 9" id="KW-0733">Signal recognition particle</keyword>
<dbReference type="InterPro" id="IPR004780">
    <property type="entry name" value="SRP"/>
</dbReference>
<dbReference type="Pfam" id="PF02978">
    <property type="entry name" value="SRP_SPB"/>
    <property type="match status" value="1"/>
</dbReference>
<dbReference type="GO" id="GO:0006614">
    <property type="term" value="P:SRP-dependent cotranslational protein targeting to membrane"/>
    <property type="evidence" value="ECO:0007669"/>
    <property type="project" value="InterPro"/>
</dbReference>
<dbReference type="SUPFAM" id="SSF47446">
    <property type="entry name" value="Signal peptide-binding domain"/>
    <property type="match status" value="1"/>
</dbReference>
<dbReference type="InterPro" id="IPR027417">
    <property type="entry name" value="P-loop_NTPase"/>
</dbReference>
<evidence type="ECO:0000256" key="6">
    <source>
        <dbReference type="ARBA" id="ARBA00023135"/>
    </source>
</evidence>
<feature type="binding site" evidence="9">
    <location>
        <begin position="107"/>
        <end position="114"/>
    </location>
    <ligand>
        <name>GTP</name>
        <dbReference type="ChEBI" id="CHEBI:37565"/>
    </ligand>
</feature>
<evidence type="ECO:0000313" key="15">
    <source>
        <dbReference type="EMBL" id="MBK7274056.1"/>
    </source>
</evidence>
<evidence type="ECO:0000259" key="13">
    <source>
        <dbReference type="SMART" id="SM00963"/>
    </source>
</evidence>
<comment type="caution">
    <text evidence="14">The sequence shown here is derived from an EMBL/GenBank/DDBJ whole genome shotgun (WGS) entry which is preliminary data.</text>
</comment>
<dbReference type="SMART" id="SM00382">
    <property type="entry name" value="AAA"/>
    <property type="match status" value="1"/>
</dbReference>
<dbReference type="EMBL" id="JADJIB010000004">
    <property type="protein sequence ID" value="MBK7274056.1"/>
    <property type="molecule type" value="Genomic_DNA"/>
</dbReference>
<keyword evidence="5 9" id="KW-0342">GTP-binding</keyword>
<evidence type="ECO:0000256" key="8">
    <source>
        <dbReference type="ARBA" id="ARBA00048027"/>
    </source>
</evidence>
<dbReference type="InterPro" id="IPR003593">
    <property type="entry name" value="AAA+_ATPase"/>
</dbReference>
<protein>
    <recommendedName>
        <fullName evidence="9">Signal recognition particle protein</fullName>
        <ecNumber evidence="9">3.6.5.4</ecNumber>
    </recommendedName>
    <alternativeName>
        <fullName evidence="9">Fifty-four homolog</fullName>
    </alternativeName>
</protein>
<evidence type="ECO:0000256" key="7">
    <source>
        <dbReference type="ARBA" id="ARBA00023274"/>
    </source>
</evidence>
<evidence type="ECO:0000313" key="17">
    <source>
        <dbReference type="Proteomes" id="UP000718281"/>
    </source>
</evidence>
<feature type="domain" description="SRP54-type proteins GTP-binding" evidence="12">
    <location>
        <begin position="100"/>
        <end position="313"/>
    </location>
</feature>
<dbReference type="EMBL" id="JADKGK010000020">
    <property type="protein sequence ID" value="MBL0004369.1"/>
    <property type="molecule type" value="Genomic_DNA"/>
</dbReference>
<comment type="function">
    <text evidence="9">Involved in targeting and insertion of nascent membrane proteins into the cytoplasmic membrane. Binds to the hydrophobic signal sequence of the ribosome-nascent chain (RNC) as it emerges from the ribosomes. The SRP-RNC complex is then targeted to the cytoplasmic membrane where it interacts with the SRP receptor FtsY.</text>
</comment>
<dbReference type="AlphaFoldDB" id="A0A935CEH1"/>
<keyword evidence="4 9" id="KW-0694">RNA-binding</keyword>
<dbReference type="GO" id="GO:0003924">
    <property type="term" value="F:GTPase activity"/>
    <property type="evidence" value="ECO:0007669"/>
    <property type="project" value="UniProtKB-UniRule"/>
</dbReference>
<dbReference type="InterPro" id="IPR036891">
    <property type="entry name" value="Signal_recog_part_SRP54_M_sf"/>
</dbReference>
<dbReference type="NCBIfam" id="TIGR00959">
    <property type="entry name" value="ffh"/>
    <property type="match status" value="1"/>
</dbReference>
<evidence type="ECO:0000256" key="2">
    <source>
        <dbReference type="ARBA" id="ARBA00022741"/>
    </source>
</evidence>
<dbReference type="InterPro" id="IPR013822">
    <property type="entry name" value="Signal_recog_particl_SRP54_hlx"/>
</dbReference>
<dbReference type="Proteomes" id="UP000886632">
    <property type="component" value="Unassembled WGS sequence"/>
</dbReference>
<feature type="binding site" evidence="9">
    <location>
        <begin position="265"/>
        <end position="268"/>
    </location>
    <ligand>
        <name>GTP</name>
        <dbReference type="ChEBI" id="CHEBI:37565"/>
    </ligand>
</feature>
<dbReference type="InterPro" id="IPR004125">
    <property type="entry name" value="Signal_recog_particle_SRP54_M"/>
</dbReference>
<dbReference type="PANTHER" id="PTHR11564">
    <property type="entry name" value="SIGNAL RECOGNITION PARTICLE 54K PROTEIN SRP54"/>
    <property type="match status" value="1"/>
</dbReference>
<proteinExistence type="inferred from homology"/>